<comment type="caution">
    <text evidence="1">The sequence shown here is derived from an EMBL/GenBank/DDBJ whole genome shotgun (WGS) entry which is preliminary data.</text>
</comment>
<dbReference type="AlphaFoldDB" id="A0A4Y2E3X7"/>
<evidence type="ECO:0000313" key="2">
    <source>
        <dbReference type="Proteomes" id="UP000499080"/>
    </source>
</evidence>
<keyword evidence="2" id="KW-1185">Reference proteome</keyword>
<organism evidence="1 2">
    <name type="scientific">Araneus ventricosus</name>
    <name type="common">Orbweaver spider</name>
    <name type="synonym">Epeira ventricosa</name>
    <dbReference type="NCBI Taxonomy" id="182803"/>
    <lineage>
        <taxon>Eukaryota</taxon>
        <taxon>Metazoa</taxon>
        <taxon>Ecdysozoa</taxon>
        <taxon>Arthropoda</taxon>
        <taxon>Chelicerata</taxon>
        <taxon>Arachnida</taxon>
        <taxon>Araneae</taxon>
        <taxon>Araneomorphae</taxon>
        <taxon>Entelegynae</taxon>
        <taxon>Araneoidea</taxon>
        <taxon>Araneidae</taxon>
        <taxon>Araneus</taxon>
    </lineage>
</organism>
<reference evidence="1 2" key="1">
    <citation type="journal article" date="2019" name="Sci. Rep.">
        <title>Orb-weaving spider Araneus ventricosus genome elucidates the spidroin gene catalogue.</title>
        <authorList>
            <person name="Kono N."/>
            <person name="Nakamura H."/>
            <person name="Ohtoshi R."/>
            <person name="Moran D.A.P."/>
            <person name="Shinohara A."/>
            <person name="Yoshida Y."/>
            <person name="Fujiwara M."/>
            <person name="Mori M."/>
            <person name="Tomita M."/>
            <person name="Arakawa K."/>
        </authorList>
    </citation>
    <scope>NUCLEOTIDE SEQUENCE [LARGE SCALE GENOMIC DNA]</scope>
</reference>
<evidence type="ECO:0000313" key="1">
    <source>
        <dbReference type="EMBL" id="GBM23850.1"/>
    </source>
</evidence>
<dbReference type="Proteomes" id="UP000499080">
    <property type="component" value="Unassembled WGS sequence"/>
</dbReference>
<proteinExistence type="predicted"/>
<accession>A0A4Y2E3X7</accession>
<sequence>MLAAFDSGVMYMGQVSSPVTYSPNIHHLPRCTAANVSDCKLFCIQCAAPTVILVPSENKLSYTLASSLYRCKCFRLQVYNHYLPRCTAENVSDCKPIPLHSSLYRRKCFILQAILQPMCCSDSPFGIIYIYFIII</sequence>
<name>A0A4Y2E3X7_ARAVE</name>
<protein>
    <submittedName>
        <fullName evidence="1">Uncharacterized protein</fullName>
    </submittedName>
</protein>
<gene>
    <name evidence="1" type="ORF">AVEN_228448_1</name>
</gene>
<dbReference type="EMBL" id="BGPR01245252">
    <property type="protein sequence ID" value="GBM23850.1"/>
    <property type="molecule type" value="Genomic_DNA"/>
</dbReference>